<dbReference type="PROSITE" id="PS51060">
    <property type="entry name" value="PARP_ALPHA_HD"/>
    <property type="match status" value="1"/>
</dbReference>
<dbReference type="Gene3D" id="3.40.50.10190">
    <property type="entry name" value="BRCT domain"/>
    <property type="match status" value="1"/>
</dbReference>
<feature type="domain" description="BRCT" evidence="10">
    <location>
        <begin position="1"/>
        <end position="94"/>
    </location>
</feature>
<name>A0A6P9B463_PANGU</name>
<dbReference type="InterPro" id="IPR036420">
    <property type="entry name" value="BRCT_dom_sf"/>
</dbReference>
<evidence type="ECO:0000256" key="3">
    <source>
        <dbReference type="ARBA" id="ARBA00022679"/>
    </source>
</evidence>
<organism evidence="15 17">
    <name type="scientific">Pantherophis guttatus</name>
    <name type="common">Corn snake</name>
    <name type="synonym">Elaphe guttata</name>
    <dbReference type="NCBI Taxonomy" id="94885"/>
    <lineage>
        <taxon>Eukaryota</taxon>
        <taxon>Metazoa</taxon>
        <taxon>Chordata</taxon>
        <taxon>Craniata</taxon>
        <taxon>Vertebrata</taxon>
        <taxon>Euteleostomi</taxon>
        <taxon>Lepidosauria</taxon>
        <taxon>Squamata</taxon>
        <taxon>Bifurcata</taxon>
        <taxon>Unidentata</taxon>
        <taxon>Episquamata</taxon>
        <taxon>Toxicofera</taxon>
        <taxon>Serpentes</taxon>
        <taxon>Colubroidea</taxon>
        <taxon>Colubridae</taxon>
        <taxon>Colubrinae</taxon>
        <taxon>Pantherophis</taxon>
    </lineage>
</organism>
<dbReference type="SUPFAM" id="SSF53300">
    <property type="entry name" value="vWA-like"/>
    <property type="match status" value="1"/>
</dbReference>
<evidence type="ECO:0000313" key="17">
    <source>
        <dbReference type="RefSeq" id="XP_034265753.1"/>
    </source>
</evidence>
<evidence type="ECO:0000259" key="13">
    <source>
        <dbReference type="PROSITE" id="PS51060"/>
    </source>
</evidence>
<evidence type="ECO:0000256" key="6">
    <source>
        <dbReference type="ARBA" id="ARBA00023242"/>
    </source>
</evidence>
<dbReference type="Pfam" id="PF00644">
    <property type="entry name" value="PARP"/>
    <property type="match status" value="1"/>
</dbReference>
<dbReference type="EC" id="2.4.2.-" evidence="8"/>
<dbReference type="GeneID" id="117661228"/>
<evidence type="ECO:0000313" key="16">
    <source>
        <dbReference type="RefSeq" id="XP_034265744.1"/>
    </source>
</evidence>
<evidence type="ECO:0000256" key="8">
    <source>
        <dbReference type="RuleBase" id="RU362114"/>
    </source>
</evidence>
<dbReference type="PANTHER" id="PTHR46530">
    <property type="entry name" value="PROTEIN MONO-ADP-RIBOSYLTRANSFERASE PARP4"/>
    <property type="match status" value="1"/>
</dbReference>
<dbReference type="InterPro" id="IPR058905">
    <property type="entry name" value="WGR-like_PARP4"/>
</dbReference>
<dbReference type="GO" id="GO:0005737">
    <property type="term" value="C:cytoplasm"/>
    <property type="evidence" value="ECO:0007669"/>
    <property type="project" value="TreeGrafter"/>
</dbReference>
<dbReference type="Pfam" id="PF08487">
    <property type="entry name" value="VIT"/>
    <property type="match status" value="1"/>
</dbReference>
<keyword evidence="4" id="KW-0548">Nucleotidyltransferase</keyword>
<dbReference type="PROSITE" id="PS51059">
    <property type="entry name" value="PARP_CATALYTIC"/>
    <property type="match status" value="1"/>
</dbReference>
<feature type="domain" description="PARP catalytic" evidence="12">
    <location>
        <begin position="373"/>
        <end position="577"/>
    </location>
</feature>
<dbReference type="Pfam" id="PF13768">
    <property type="entry name" value="VWA_3"/>
    <property type="match status" value="1"/>
</dbReference>
<evidence type="ECO:0000256" key="2">
    <source>
        <dbReference type="ARBA" id="ARBA00022676"/>
    </source>
</evidence>
<dbReference type="SUPFAM" id="SSF47587">
    <property type="entry name" value="Domain of poly(ADP-ribose) polymerase"/>
    <property type="match status" value="1"/>
</dbReference>
<keyword evidence="6" id="KW-0539">Nucleus</keyword>
<keyword evidence="3 8" id="KW-0808">Transferase</keyword>
<dbReference type="KEGG" id="pgut:117661228"/>
<dbReference type="GO" id="GO:0016779">
    <property type="term" value="F:nucleotidyltransferase activity"/>
    <property type="evidence" value="ECO:0007669"/>
    <property type="project" value="UniProtKB-KW"/>
</dbReference>
<evidence type="ECO:0000259" key="11">
    <source>
        <dbReference type="PROSITE" id="PS50234"/>
    </source>
</evidence>
<evidence type="ECO:0000256" key="4">
    <source>
        <dbReference type="ARBA" id="ARBA00022695"/>
    </source>
</evidence>
<dbReference type="PANTHER" id="PTHR46530:SF1">
    <property type="entry name" value="PROTEIN MONO-ADP-RIBOSYLTRANSFERASE PARP4"/>
    <property type="match status" value="1"/>
</dbReference>
<dbReference type="RefSeq" id="XP_034265753.1">
    <property type="nucleotide sequence ID" value="XM_034409862.1"/>
</dbReference>
<comment type="similarity">
    <text evidence="7">Belongs to the ARTD/PARP family.</text>
</comment>
<feature type="domain" description="VWFA" evidence="11">
    <location>
        <begin position="880"/>
        <end position="1051"/>
    </location>
</feature>
<dbReference type="RefSeq" id="XP_034265744.1">
    <property type="nucleotide sequence ID" value="XM_034409853.1"/>
</dbReference>
<feature type="domain" description="PARP alpha-helical" evidence="13">
    <location>
        <begin position="246"/>
        <end position="374"/>
    </location>
</feature>
<dbReference type="InterPro" id="IPR058904">
    <property type="entry name" value="PARP4_MVP-ID"/>
</dbReference>
<dbReference type="InterPro" id="IPR036465">
    <property type="entry name" value="vWFA_dom_sf"/>
</dbReference>
<feature type="compositionally biased region" description="Basic and acidic residues" evidence="9">
    <location>
        <begin position="113"/>
        <end position="128"/>
    </location>
</feature>
<dbReference type="Proteomes" id="UP001652622">
    <property type="component" value="Unplaced"/>
</dbReference>
<dbReference type="PROSITE" id="PS50172">
    <property type="entry name" value="BRCT"/>
    <property type="match status" value="1"/>
</dbReference>
<dbReference type="SMART" id="SM00609">
    <property type="entry name" value="VIT"/>
    <property type="match status" value="1"/>
</dbReference>
<sequence>MTIAIFAGCTFFLRIRKLTILEKNRLKKSIKENGGQIAFGLNQECTHVVTEDADALSPSHLKTIQKYELPMVNVDFIWDSIKERKLLQCENYELSQTVPCETGTETTLMNGDDSPKEKDVSEENHKHKWDDSRNLEKLRWYSDKDEYVPYFPKEFELAKYDILEKIAAHGEYVVLEMQCFQQECSYPFCIRAHYSILEGRPKQKQLMPAKTSEEARRLYALSIQDLKKTGFELRKDFPYQAEYLVSEKLQEMLIADAVSSSVLSEEVGRFVELIWTEAVGHLNGLLDKPITRISLNDVSRAEGILLQGKKSWEETGSLTELSAIMSEFYKIIPHKNVLDDNVSKKLIYTKRDLCQLIRDMLNISEINMSVLNPSSLSKYRALRCRIDALDVEGEEFNNVKHLLEQNTSENLIQILNIYKVSRVTESMVFEGKLGNVQSLFHGSSVCNFVGILSRGLLLPKVAEEYALERTDFGYLGSGIYFSNSVRRSVKYSKPCETDGTRLLLICDVALGSCWKTEQYWYCSSEGPPLGHDSVHGVHRTEKNESIFEDDEFAVYRTSQVKIKYVVQYTCDNDIVKEFQPIIQTELEERRLSFEDHDQPKDYTVPSSDLLNDISAGLLDRAGNPIPLKDIQIKGRIIDFVAEVVVFQTYENETESPIEAKYVFPLDDTAAVCGFEAFIKGKHIIGEVKEKEKAHQEYREAISRGDGAYMMDQDAPDIFTVSVGNLPPSTKVLIKITYITELSYENGNLCFHLPAAVAPWQQDKALHENTQDSVRKVCIRQTEAKRVFSLEMSIEMPFKINNISSWTHQLKIKKTDCKAVVSTTEGSFLDAGGFSMEILIGDVYLPRMWVEKHPDENSEACMLVFQPEFEVPFDRLSLQGEAVICLDCSNSMAGSAIQQAKEIALQALNSCHLTRKISVLKFGTNFVELCSNLDDSSMDSIALKEFITSATATMGDSNLWKVLRYLSLLYPTKSKRNIILISDGHIQNEGMTLQVLKKNVLHTRIFTCGVGPTANRHMLRALSHYGAGAFEYFDVKSKYNWERKVKSQTTRMFSPQCSSISIEWQTYITDNPKFSFTPAQIHALFNHERLLVYGFIFHCTEAILKAQVDNQELYTLVSTSELQKTTGTILHKLAARAFIREYEQGMLDENETEHEMKREQLKSSIIELSLKHSIVTQFTSFVAIEKREADEDQSGDTLDHLEPVATHDVDILPYIEYSTEEILYNESMLEPDFISDHRNFASCEIFDFCAMPANCYFSAGAALDPGIPVQELSGVLCKSVGEEIAFEQLPRSLVCKTVSPPKKKDVPKHRLAFHLGGEILKPSKKVKRSASCKRKTTASEAKLKTTHYAAKSIEENSCQDTVPRSFKVPLSSVDWPQLFKLQNQDGFWQLTSELGMFLDLDVHHLINVSLAKNGIQSLGPKGKEKLLQLIATLLVLQAIYFKQLEGLIFKSLMKLKDSPPSWALNPVRKAIEWANKTNREFPGICQSLQLGKDWDDATKKLLGI</sequence>
<dbReference type="PROSITE" id="PS50234">
    <property type="entry name" value="VWFA"/>
    <property type="match status" value="1"/>
</dbReference>
<dbReference type="InterPro" id="IPR012317">
    <property type="entry name" value="Poly(ADP-ribose)pol_cat_dom"/>
</dbReference>
<dbReference type="InterPro" id="IPR001357">
    <property type="entry name" value="BRCT_dom"/>
</dbReference>
<gene>
    <name evidence="16 17" type="primary">PARP4</name>
</gene>
<dbReference type="SUPFAM" id="SSF56399">
    <property type="entry name" value="ADP-ribosylation"/>
    <property type="match status" value="1"/>
</dbReference>
<evidence type="ECO:0000313" key="15">
    <source>
        <dbReference type="Proteomes" id="UP001652622"/>
    </source>
</evidence>
<evidence type="ECO:0000259" key="12">
    <source>
        <dbReference type="PROSITE" id="PS51059"/>
    </source>
</evidence>
<dbReference type="CDD" id="cd00198">
    <property type="entry name" value="vWFA"/>
    <property type="match status" value="1"/>
</dbReference>
<dbReference type="SMART" id="SM00292">
    <property type="entry name" value="BRCT"/>
    <property type="match status" value="1"/>
</dbReference>
<keyword evidence="5 8" id="KW-0520">NAD</keyword>
<evidence type="ECO:0000259" key="14">
    <source>
        <dbReference type="PROSITE" id="PS51468"/>
    </source>
</evidence>
<dbReference type="GO" id="GO:0003950">
    <property type="term" value="F:NAD+ poly-ADP-ribosyltransferase activity"/>
    <property type="evidence" value="ECO:0007669"/>
    <property type="project" value="UniProtKB-UniRule"/>
</dbReference>
<dbReference type="InterPro" id="IPR004102">
    <property type="entry name" value="Poly(ADP-ribose)pol_reg_dom"/>
</dbReference>
<feature type="region of interest" description="Disordered" evidence="9">
    <location>
        <begin position="103"/>
        <end position="128"/>
    </location>
</feature>
<dbReference type="OMA" id="PHKGTMP"/>
<dbReference type="GO" id="GO:0005634">
    <property type="term" value="C:nucleus"/>
    <property type="evidence" value="ECO:0007669"/>
    <property type="project" value="UniProtKB-SubCell"/>
</dbReference>
<keyword evidence="15" id="KW-1185">Reference proteome</keyword>
<dbReference type="Gene3D" id="3.40.50.410">
    <property type="entry name" value="von Willebrand factor, type A domain"/>
    <property type="match status" value="1"/>
</dbReference>
<reference evidence="16 17" key="1">
    <citation type="submission" date="2025-04" db="UniProtKB">
        <authorList>
            <consortium name="RefSeq"/>
        </authorList>
    </citation>
    <scope>IDENTIFICATION</scope>
    <source>
        <tissue evidence="16 17">Blood</tissue>
    </source>
</reference>
<dbReference type="SUPFAM" id="SSF52113">
    <property type="entry name" value="BRCT domain"/>
    <property type="match status" value="1"/>
</dbReference>
<dbReference type="OrthoDB" id="1729737at2759"/>
<proteinExistence type="inferred from homology"/>
<comment type="subcellular location">
    <subcellularLocation>
        <location evidence="1">Nucleus</location>
    </subcellularLocation>
</comment>
<feature type="domain" description="VIT" evidence="14">
    <location>
        <begin position="611"/>
        <end position="739"/>
    </location>
</feature>
<dbReference type="Pfam" id="PF26166">
    <property type="entry name" value="WGR-like_PARP4"/>
    <property type="match status" value="1"/>
</dbReference>
<dbReference type="InterPro" id="IPR013694">
    <property type="entry name" value="VIT"/>
</dbReference>
<evidence type="ECO:0000256" key="9">
    <source>
        <dbReference type="SAM" id="MobiDB-lite"/>
    </source>
</evidence>
<dbReference type="Gene3D" id="3.90.228.10">
    <property type="match status" value="1"/>
</dbReference>
<evidence type="ECO:0000256" key="5">
    <source>
        <dbReference type="ARBA" id="ARBA00023027"/>
    </source>
</evidence>
<accession>A0A6P9B463</accession>
<dbReference type="InterPro" id="IPR036616">
    <property type="entry name" value="Poly(ADP-ribose)pol_reg_dom_sf"/>
</dbReference>
<dbReference type="InterPro" id="IPR031273">
    <property type="entry name" value="PARP4"/>
</dbReference>
<dbReference type="PROSITE" id="PS51468">
    <property type="entry name" value="VIT"/>
    <property type="match status" value="1"/>
</dbReference>
<dbReference type="CTD" id="143"/>
<evidence type="ECO:0000256" key="1">
    <source>
        <dbReference type="ARBA" id="ARBA00004123"/>
    </source>
</evidence>
<evidence type="ECO:0000256" key="7">
    <source>
        <dbReference type="ARBA" id="ARBA00024347"/>
    </source>
</evidence>
<keyword evidence="2 8" id="KW-0328">Glycosyltransferase</keyword>
<dbReference type="InterPro" id="IPR002035">
    <property type="entry name" value="VWF_A"/>
</dbReference>
<dbReference type="Pfam" id="PF16589">
    <property type="entry name" value="BRCT_2"/>
    <property type="match status" value="1"/>
</dbReference>
<evidence type="ECO:0000259" key="10">
    <source>
        <dbReference type="PROSITE" id="PS50172"/>
    </source>
</evidence>
<protein>
    <recommendedName>
        <fullName evidence="8">Poly [ADP-ribose] polymerase</fullName>
        <shortName evidence="8">PARP</shortName>
        <ecNumber evidence="8">2.4.2.-</ecNumber>
    </recommendedName>
</protein>
<dbReference type="Pfam" id="PF26156">
    <property type="entry name" value="PARP4_MVP-ID"/>
    <property type="match status" value="1"/>
</dbReference>